<evidence type="ECO:0000256" key="1">
    <source>
        <dbReference type="SAM" id="Phobius"/>
    </source>
</evidence>
<name>A0A2T7F7T7_9POAL</name>
<feature type="transmembrane region" description="Helical" evidence="1">
    <location>
        <begin position="6"/>
        <end position="22"/>
    </location>
</feature>
<keyword evidence="3" id="KW-1185">Reference proteome</keyword>
<keyword evidence="1" id="KW-0812">Transmembrane</keyword>
<organism evidence="2 3">
    <name type="scientific">Panicum hallii var. hallii</name>
    <dbReference type="NCBI Taxonomy" id="1504633"/>
    <lineage>
        <taxon>Eukaryota</taxon>
        <taxon>Viridiplantae</taxon>
        <taxon>Streptophyta</taxon>
        <taxon>Embryophyta</taxon>
        <taxon>Tracheophyta</taxon>
        <taxon>Spermatophyta</taxon>
        <taxon>Magnoliopsida</taxon>
        <taxon>Liliopsida</taxon>
        <taxon>Poales</taxon>
        <taxon>Poaceae</taxon>
        <taxon>PACMAD clade</taxon>
        <taxon>Panicoideae</taxon>
        <taxon>Panicodae</taxon>
        <taxon>Paniceae</taxon>
        <taxon>Panicinae</taxon>
        <taxon>Panicum</taxon>
        <taxon>Panicum sect. Panicum</taxon>
    </lineage>
</organism>
<dbReference type="EMBL" id="CM009749">
    <property type="protein sequence ID" value="PUZ76149.1"/>
    <property type="molecule type" value="Genomic_DNA"/>
</dbReference>
<dbReference type="Proteomes" id="UP000244336">
    <property type="component" value="Chromosome 1"/>
</dbReference>
<dbReference type="Gramene" id="PUZ76149">
    <property type="protein sequence ID" value="PUZ76149"/>
    <property type="gene ID" value="GQ55_1G266700"/>
</dbReference>
<gene>
    <name evidence="2" type="ORF">GQ55_1G266700</name>
</gene>
<dbReference type="AlphaFoldDB" id="A0A2T7F7T7"/>
<keyword evidence="1" id="KW-0472">Membrane</keyword>
<reference evidence="2 3" key="1">
    <citation type="submission" date="2018-04" db="EMBL/GenBank/DDBJ databases">
        <title>WGS assembly of Panicum hallii var. hallii HAL2.</title>
        <authorList>
            <person name="Lovell J."/>
            <person name="Jenkins J."/>
            <person name="Lowry D."/>
            <person name="Mamidi S."/>
            <person name="Sreedasyam A."/>
            <person name="Weng X."/>
            <person name="Barry K."/>
            <person name="Bonette J."/>
            <person name="Campitelli B."/>
            <person name="Daum C."/>
            <person name="Gordon S."/>
            <person name="Gould B."/>
            <person name="Lipzen A."/>
            <person name="MacQueen A."/>
            <person name="Palacio-Mejia J."/>
            <person name="Plott C."/>
            <person name="Shakirov E."/>
            <person name="Shu S."/>
            <person name="Yoshinaga Y."/>
            <person name="Zane M."/>
            <person name="Rokhsar D."/>
            <person name="Grimwood J."/>
            <person name="Schmutz J."/>
            <person name="Juenger T."/>
        </authorList>
    </citation>
    <scope>NUCLEOTIDE SEQUENCE [LARGE SCALE GENOMIC DNA]</scope>
    <source>
        <strain evidence="3">cv. HAL2</strain>
    </source>
</reference>
<sequence>MLLHGLVLHFFFSLARFVLFPFRDRSRQRMYVGRTKLRCSIHPFNQITGVFIWSPSIKDGYTAVLMVTSSHACNCTSFNQSLKVLARLRDDRLN</sequence>
<evidence type="ECO:0000313" key="3">
    <source>
        <dbReference type="Proteomes" id="UP000244336"/>
    </source>
</evidence>
<protein>
    <submittedName>
        <fullName evidence="2">Uncharacterized protein</fullName>
    </submittedName>
</protein>
<accession>A0A2T7F7T7</accession>
<proteinExistence type="predicted"/>
<evidence type="ECO:0000313" key="2">
    <source>
        <dbReference type="EMBL" id="PUZ76149.1"/>
    </source>
</evidence>
<keyword evidence="1" id="KW-1133">Transmembrane helix</keyword>